<feature type="region of interest" description="Disordered" evidence="1">
    <location>
        <begin position="188"/>
        <end position="217"/>
    </location>
</feature>
<evidence type="ECO:0000313" key="3">
    <source>
        <dbReference type="Proteomes" id="UP000001056"/>
    </source>
</evidence>
<dbReference type="RefSeq" id="XP_001220289.1">
    <property type="nucleotide sequence ID" value="XM_001220288.1"/>
</dbReference>
<dbReference type="AlphaFoldDB" id="Q2HFD6"/>
<dbReference type="EMBL" id="CH408029">
    <property type="protein sequence ID" value="EAQ92833.1"/>
    <property type="molecule type" value="Genomic_DNA"/>
</dbReference>
<dbReference type="InParanoid" id="Q2HFD6"/>
<evidence type="ECO:0000256" key="1">
    <source>
        <dbReference type="SAM" id="MobiDB-lite"/>
    </source>
</evidence>
<keyword evidence="3" id="KW-1185">Reference proteome</keyword>
<evidence type="ECO:0000313" key="2">
    <source>
        <dbReference type="EMBL" id="EAQ92833.1"/>
    </source>
</evidence>
<accession>Q2HFD6</accession>
<protein>
    <submittedName>
        <fullName evidence="2">Uncharacterized protein</fullName>
    </submittedName>
</protein>
<reference evidence="3" key="1">
    <citation type="journal article" date="2015" name="Genome Announc.">
        <title>Draft genome sequence of the cellulolytic fungus Chaetomium globosum.</title>
        <authorList>
            <person name="Cuomo C.A."/>
            <person name="Untereiner W.A."/>
            <person name="Ma L.-J."/>
            <person name="Grabherr M."/>
            <person name="Birren B.W."/>
        </authorList>
    </citation>
    <scope>NUCLEOTIDE SEQUENCE [LARGE SCALE GENOMIC DNA]</scope>
    <source>
        <strain evidence="3">ATCC 6205 / CBS 148.51 / DSM 1962 / NBRC 6347 / NRRL 1970</strain>
    </source>
</reference>
<dbReference type="VEuPathDB" id="FungiDB:CHGG_01068"/>
<name>Q2HFD6_CHAGB</name>
<dbReference type="GeneID" id="4386504"/>
<proteinExistence type="predicted"/>
<sequence>MCVSFLDSWLVSPPVLGYLMGPPAANERWNEGGRRNGALRTIRPEGLEAFQRSAETARVANNLAWDPTRWSGDVRERGVREEMVPRFLSTRRLFFQRQNTTDPPCRLAQPLTTEQRAAGSVDNGRLSVGPGLGIRGRQEPHLAPWTMLQYFLFAVAAEILRTAGMSRFCMRVSQPSGCMRRMGVSMSPWTAQHHRTKQHQNTPSQTKPLYGSDHDPQ</sequence>
<organism evidence="2 3">
    <name type="scientific">Chaetomium globosum (strain ATCC 6205 / CBS 148.51 / DSM 1962 / NBRC 6347 / NRRL 1970)</name>
    <name type="common">Soil fungus</name>
    <dbReference type="NCBI Taxonomy" id="306901"/>
    <lineage>
        <taxon>Eukaryota</taxon>
        <taxon>Fungi</taxon>
        <taxon>Dikarya</taxon>
        <taxon>Ascomycota</taxon>
        <taxon>Pezizomycotina</taxon>
        <taxon>Sordariomycetes</taxon>
        <taxon>Sordariomycetidae</taxon>
        <taxon>Sordariales</taxon>
        <taxon>Chaetomiaceae</taxon>
        <taxon>Chaetomium</taxon>
    </lineage>
</organism>
<dbReference type="Proteomes" id="UP000001056">
    <property type="component" value="Unassembled WGS sequence"/>
</dbReference>
<dbReference type="HOGENOM" id="CLU_1272128_0_0_1"/>
<gene>
    <name evidence="2" type="ORF">CHGG_01068</name>
</gene>